<feature type="non-terminal residue" evidence="1">
    <location>
        <position position="1"/>
    </location>
</feature>
<comment type="caution">
    <text evidence="1">The sequence shown here is derived from an EMBL/GenBank/DDBJ whole genome shotgun (WGS) entry which is preliminary data.</text>
</comment>
<name>A0A9N9I4P5_9GLOM</name>
<dbReference type="Proteomes" id="UP000789342">
    <property type="component" value="Unassembled WGS sequence"/>
</dbReference>
<protein>
    <submittedName>
        <fullName evidence="1">5908_t:CDS:1</fullName>
    </submittedName>
</protein>
<evidence type="ECO:0000313" key="2">
    <source>
        <dbReference type="Proteomes" id="UP000789342"/>
    </source>
</evidence>
<keyword evidence="2" id="KW-1185">Reference proteome</keyword>
<evidence type="ECO:0000313" key="1">
    <source>
        <dbReference type="EMBL" id="CAG8719321.1"/>
    </source>
</evidence>
<dbReference type="EMBL" id="CAJVPV010021917">
    <property type="protein sequence ID" value="CAG8719321.1"/>
    <property type="molecule type" value="Genomic_DNA"/>
</dbReference>
<proteinExistence type="predicted"/>
<dbReference type="AlphaFoldDB" id="A0A9N9I4P5"/>
<sequence length="230" mass="26367">EGWWFVYEKSLPVFHKNRGTKEKKLNCMRSRGYHDPGKILSVRDIKLWKSLIKVIRITEMQGTRIGLSSNVQAQLKNDFVFLEWLNRLSNQRQSLSYKRIYTMATPLLSNLKNYHRFATHSWIGSNTSRLLTYKPSHLIPTSPYKPIIPSSQIPSLKQIIKSPCNISVTEGSIDRLANLNGVVNRKVSTSTTRSPDVKLPNMSPYASAIRFFPSPTKKLYEENVGEEGLQ</sequence>
<organism evidence="1 2">
    <name type="scientific">Acaulospora morrowiae</name>
    <dbReference type="NCBI Taxonomy" id="94023"/>
    <lineage>
        <taxon>Eukaryota</taxon>
        <taxon>Fungi</taxon>
        <taxon>Fungi incertae sedis</taxon>
        <taxon>Mucoromycota</taxon>
        <taxon>Glomeromycotina</taxon>
        <taxon>Glomeromycetes</taxon>
        <taxon>Diversisporales</taxon>
        <taxon>Acaulosporaceae</taxon>
        <taxon>Acaulospora</taxon>
    </lineage>
</organism>
<gene>
    <name evidence="1" type="ORF">AMORRO_LOCUS13231</name>
</gene>
<reference evidence="1" key="1">
    <citation type="submission" date="2021-06" db="EMBL/GenBank/DDBJ databases">
        <authorList>
            <person name="Kallberg Y."/>
            <person name="Tangrot J."/>
            <person name="Rosling A."/>
        </authorList>
    </citation>
    <scope>NUCLEOTIDE SEQUENCE</scope>
    <source>
        <strain evidence="1">CL551</strain>
    </source>
</reference>
<feature type="non-terminal residue" evidence="1">
    <location>
        <position position="230"/>
    </location>
</feature>
<accession>A0A9N9I4P5</accession>